<reference evidence="1 2" key="1">
    <citation type="submission" date="2014-03" db="EMBL/GenBank/DDBJ databases">
        <title>The draft genome sequence of Thalassospira mesophila JCM 18969.</title>
        <authorList>
            <person name="Lai Q."/>
            <person name="Shao Z."/>
        </authorList>
    </citation>
    <scope>NUCLEOTIDE SEQUENCE [LARGE SCALE GENOMIC DNA]</scope>
    <source>
        <strain evidence="1 2">JCM 18969</strain>
    </source>
</reference>
<organism evidence="1 2">
    <name type="scientific">Thalassospira mesophila</name>
    <dbReference type="NCBI Taxonomy" id="1293891"/>
    <lineage>
        <taxon>Bacteria</taxon>
        <taxon>Pseudomonadati</taxon>
        <taxon>Pseudomonadota</taxon>
        <taxon>Alphaproteobacteria</taxon>
        <taxon>Rhodospirillales</taxon>
        <taxon>Thalassospiraceae</taxon>
        <taxon>Thalassospira</taxon>
    </lineage>
</organism>
<keyword evidence="2" id="KW-1185">Reference proteome</keyword>
<protein>
    <submittedName>
        <fullName evidence="1">Uncharacterized protein</fullName>
    </submittedName>
</protein>
<gene>
    <name evidence="1" type="ORF">TMES_15535</name>
</gene>
<evidence type="ECO:0000313" key="2">
    <source>
        <dbReference type="Proteomes" id="UP000193391"/>
    </source>
</evidence>
<dbReference type="RefSeq" id="WP_085584182.1">
    <property type="nucleotide sequence ID" value="NZ_JFKA01000007.1"/>
</dbReference>
<proteinExistence type="predicted"/>
<dbReference type="Proteomes" id="UP000193391">
    <property type="component" value="Unassembled WGS sequence"/>
</dbReference>
<accession>A0A1Y2KYN1</accession>
<evidence type="ECO:0000313" key="1">
    <source>
        <dbReference type="EMBL" id="OSQ37219.1"/>
    </source>
</evidence>
<dbReference type="AlphaFoldDB" id="A0A1Y2KYN1"/>
<comment type="caution">
    <text evidence="1">The sequence shown here is derived from an EMBL/GenBank/DDBJ whole genome shotgun (WGS) entry which is preliminary data.</text>
</comment>
<name>A0A1Y2KYN1_9PROT</name>
<dbReference type="OrthoDB" id="7364703at2"/>
<sequence length="90" mass="10370">MTSSTLSAQNTARSTRDNNTRFGRIFVWLGRFYNACQANRLDRIKIRQIERLDDMVRGDVTGLTREQLDIALRLPAAMARREIARKMRGG</sequence>
<dbReference type="EMBL" id="JFKA01000007">
    <property type="protein sequence ID" value="OSQ37219.1"/>
    <property type="molecule type" value="Genomic_DNA"/>
</dbReference>